<evidence type="ECO:0000313" key="3">
    <source>
        <dbReference type="EMBL" id="PWD84425.1"/>
    </source>
</evidence>
<reference evidence="3 4" key="1">
    <citation type="journal article" date="2018" name="Genome Announc.">
        <title>Ignatzschineria cameli sp. nov., isolated from necrotic foot tissue of dromedaries (Camelus dromedarius) and associated maggots (Wohlfahrtia species) in Dubai.</title>
        <authorList>
            <person name="Tsang C.C."/>
            <person name="Tang J.Y."/>
            <person name="Fong J.Y."/>
            <person name="Kinne J."/>
            <person name="Lee H.H."/>
            <person name="Joseph M."/>
            <person name="Jose S."/>
            <person name="Schuster R.K."/>
            <person name="Tang Y."/>
            <person name="Sivakumar S."/>
            <person name="Chen J.H."/>
            <person name="Teng J.L."/>
            <person name="Lau S.K."/>
            <person name="Wernery U."/>
            <person name="Woo P.C."/>
        </authorList>
    </citation>
    <scope>NUCLEOTIDE SEQUENCE [LARGE SCALE GENOMIC DNA]</scope>
    <source>
        <strain evidence="3 4">KCTC 22643</strain>
    </source>
</reference>
<feature type="compositionally biased region" description="Basic and acidic residues" evidence="1">
    <location>
        <begin position="109"/>
        <end position="120"/>
    </location>
</feature>
<keyword evidence="2" id="KW-0472">Membrane</keyword>
<gene>
    <name evidence="3" type="ORF">DC082_02460</name>
</gene>
<evidence type="ECO:0000256" key="2">
    <source>
        <dbReference type="SAM" id="Phobius"/>
    </source>
</evidence>
<evidence type="ECO:0000313" key="4">
    <source>
        <dbReference type="Proteomes" id="UP000244948"/>
    </source>
</evidence>
<dbReference type="EMBL" id="QEWR01000002">
    <property type="protein sequence ID" value="PWD84425.1"/>
    <property type="molecule type" value="Genomic_DNA"/>
</dbReference>
<dbReference type="RefSeq" id="WP_109235605.1">
    <property type="nucleotide sequence ID" value="NZ_BMXZ01000001.1"/>
</dbReference>
<dbReference type="Proteomes" id="UP000244948">
    <property type="component" value="Unassembled WGS sequence"/>
</dbReference>
<accession>A0A2U2AMM7</accession>
<organism evidence="3 4">
    <name type="scientific">Ignatzschineria indica</name>
    <dbReference type="NCBI Taxonomy" id="472583"/>
    <lineage>
        <taxon>Bacteria</taxon>
        <taxon>Pseudomonadati</taxon>
        <taxon>Pseudomonadota</taxon>
        <taxon>Gammaproteobacteria</taxon>
        <taxon>Cardiobacteriales</taxon>
        <taxon>Ignatzschineriaceae</taxon>
        <taxon>Ignatzschineria</taxon>
    </lineage>
</organism>
<name>A0A2U2AMM7_9GAMM</name>
<sequence>MNDRTLFIIALLIALFLHAGIGYLMLHDEQNRIELYQQEDLVAVTLIPTNELEPLTDQTIESEIDQKTDEEIEEKVEEEATAPEVAELEASTEEERENAPGNESLEEDAEKREEAENEDTKDVEEESDEALPYQRNISEDGEYLQDNILPPREAGDYRRIITTEENPYQKLVDDAIALLEETPFLDKNWEESEDDSDQPNYYSPQFIDLLKQYNPQNFKENDVAVDDAVNDSLDEIEDEMLDESNDEVVEIDEVLEEMQKAESTPLIVHYLDSPDSEPIPIEEEKQTEEEKIEKAEVRAYRNIYNAAESHIRRLEYNVSLKSTQCYDRYIKGQNRQYRVALIIYENPLRTGIYKSSGNDQLDRCIVEMTNQFIQIPAEMERIRKHAPRRGDAYLLNASF</sequence>
<evidence type="ECO:0000256" key="1">
    <source>
        <dbReference type="SAM" id="MobiDB-lite"/>
    </source>
</evidence>
<keyword evidence="2" id="KW-0812">Transmembrane</keyword>
<proteinExistence type="predicted"/>
<feature type="transmembrane region" description="Helical" evidence="2">
    <location>
        <begin position="6"/>
        <end position="26"/>
    </location>
</feature>
<protein>
    <submittedName>
        <fullName evidence="3">Uncharacterized protein</fullName>
    </submittedName>
</protein>
<comment type="caution">
    <text evidence="3">The sequence shown here is derived from an EMBL/GenBank/DDBJ whole genome shotgun (WGS) entry which is preliminary data.</text>
</comment>
<feature type="compositionally biased region" description="Acidic residues" evidence="1">
    <location>
        <begin position="70"/>
        <end position="96"/>
    </location>
</feature>
<keyword evidence="4" id="KW-1185">Reference proteome</keyword>
<feature type="region of interest" description="Disordered" evidence="1">
    <location>
        <begin position="54"/>
        <end position="149"/>
    </location>
</feature>
<keyword evidence="2" id="KW-1133">Transmembrane helix</keyword>
<dbReference type="AlphaFoldDB" id="A0A2U2AMM7"/>